<dbReference type="InterPro" id="IPR003836">
    <property type="entry name" value="Glucokinase"/>
</dbReference>
<keyword evidence="3" id="KW-0067">ATP-binding</keyword>
<evidence type="ECO:0000313" key="5">
    <source>
        <dbReference type="EMBL" id="RSL17490.1"/>
    </source>
</evidence>
<comment type="similarity">
    <text evidence="3 4">Belongs to the bacterial glucokinase family.</text>
</comment>
<dbReference type="GO" id="GO:0005536">
    <property type="term" value="F:D-glucose binding"/>
    <property type="evidence" value="ECO:0007669"/>
    <property type="project" value="InterPro"/>
</dbReference>
<comment type="catalytic activity">
    <reaction evidence="3">
        <text>D-glucose + ATP = D-glucose 6-phosphate + ADP + H(+)</text>
        <dbReference type="Rhea" id="RHEA:17825"/>
        <dbReference type="ChEBI" id="CHEBI:4167"/>
        <dbReference type="ChEBI" id="CHEBI:15378"/>
        <dbReference type="ChEBI" id="CHEBI:30616"/>
        <dbReference type="ChEBI" id="CHEBI:61548"/>
        <dbReference type="ChEBI" id="CHEBI:456216"/>
        <dbReference type="EC" id="2.7.1.2"/>
    </reaction>
</comment>
<comment type="subcellular location">
    <subcellularLocation>
        <location evidence="3">Cytoplasm</location>
    </subcellularLocation>
</comment>
<organism evidence="5 6">
    <name type="scientific">Edaphobacter aggregans</name>
    <dbReference type="NCBI Taxonomy" id="570835"/>
    <lineage>
        <taxon>Bacteria</taxon>
        <taxon>Pseudomonadati</taxon>
        <taxon>Acidobacteriota</taxon>
        <taxon>Terriglobia</taxon>
        <taxon>Terriglobales</taxon>
        <taxon>Acidobacteriaceae</taxon>
        <taxon>Edaphobacter</taxon>
    </lineage>
</organism>
<evidence type="ECO:0000256" key="4">
    <source>
        <dbReference type="RuleBase" id="RU004046"/>
    </source>
</evidence>
<dbReference type="CDD" id="cd24008">
    <property type="entry name" value="ASKHA_NBD_GLK"/>
    <property type="match status" value="1"/>
</dbReference>
<keyword evidence="3" id="KW-0963">Cytoplasm</keyword>
<dbReference type="HAMAP" id="MF_00524">
    <property type="entry name" value="Glucokinase"/>
    <property type="match status" value="1"/>
</dbReference>
<dbReference type="PANTHER" id="PTHR47363">
    <property type="entry name" value="GLUCOKINASE"/>
    <property type="match status" value="1"/>
</dbReference>
<dbReference type="EMBL" id="RSDW01000001">
    <property type="protein sequence ID" value="RSL17490.1"/>
    <property type="molecule type" value="Genomic_DNA"/>
</dbReference>
<evidence type="ECO:0000256" key="2">
    <source>
        <dbReference type="ARBA" id="ARBA00022777"/>
    </source>
</evidence>
<dbReference type="GO" id="GO:0005737">
    <property type="term" value="C:cytoplasm"/>
    <property type="evidence" value="ECO:0007669"/>
    <property type="project" value="UniProtKB-SubCell"/>
</dbReference>
<dbReference type="InterPro" id="IPR043129">
    <property type="entry name" value="ATPase_NBD"/>
</dbReference>
<name>A0A3R9NY92_9BACT</name>
<keyword evidence="1 3" id="KW-0808">Transferase</keyword>
<keyword evidence="6" id="KW-1185">Reference proteome</keyword>
<dbReference type="SUPFAM" id="SSF53067">
    <property type="entry name" value="Actin-like ATPase domain"/>
    <property type="match status" value="1"/>
</dbReference>
<evidence type="ECO:0000313" key="6">
    <source>
        <dbReference type="Proteomes" id="UP000269669"/>
    </source>
</evidence>
<dbReference type="AlphaFoldDB" id="A0A3R9NY92"/>
<evidence type="ECO:0000256" key="3">
    <source>
        <dbReference type="HAMAP-Rule" id="MF_00524"/>
    </source>
</evidence>
<accession>A0A3R9NY92</accession>
<dbReference type="GO" id="GO:0004340">
    <property type="term" value="F:glucokinase activity"/>
    <property type="evidence" value="ECO:0007669"/>
    <property type="project" value="UniProtKB-UniRule"/>
</dbReference>
<dbReference type="Proteomes" id="UP000269669">
    <property type="component" value="Unassembled WGS sequence"/>
</dbReference>
<dbReference type="GO" id="GO:0006096">
    <property type="term" value="P:glycolytic process"/>
    <property type="evidence" value="ECO:0007669"/>
    <property type="project" value="UniProtKB-UniRule"/>
</dbReference>
<comment type="caution">
    <text evidence="5">The sequence shown here is derived from an EMBL/GenBank/DDBJ whole genome shotgun (WGS) entry which is preliminary data.</text>
</comment>
<dbReference type="GO" id="GO:0005524">
    <property type="term" value="F:ATP binding"/>
    <property type="evidence" value="ECO:0007669"/>
    <property type="project" value="UniProtKB-UniRule"/>
</dbReference>
<dbReference type="EC" id="2.7.1.2" evidence="3"/>
<keyword evidence="3" id="KW-0547">Nucleotide-binding</keyword>
<feature type="binding site" evidence="3">
    <location>
        <begin position="5"/>
        <end position="10"/>
    </location>
    <ligand>
        <name>ATP</name>
        <dbReference type="ChEBI" id="CHEBI:30616"/>
    </ligand>
</feature>
<dbReference type="Pfam" id="PF02685">
    <property type="entry name" value="Glucokinase"/>
    <property type="match status" value="1"/>
</dbReference>
<keyword evidence="3" id="KW-0324">Glycolysis</keyword>
<reference evidence="5 6" key="1">
    <citation type="submission" date="2018-12" db="EMBL/GenBank/DDBJ databases">
        <title>Sequencing of bacterial isolates from soil warming experiment in Harvard Forest, Massachusetts, USA.</title>
        <authorList>
            <person name="Deangelis K."/>
        </authorList>
    </citation>
    <scope>NUCLEOTIDE SEQUENCE [LARGE SCALE GENOMIC DNA]</scope>
    <source>
        <strain evidence="5 6">EB153</strain>
    </source>
</reference>
<keyword evidence="2 3" id="KW-0418">Kinase</keyword>
<sequence length="350" mass="37805">MILAGDVGGTKVHLALYDFSSGKLHGIRDQKFPAHEFTALDQIVTKFLAGDDTCPRVHHADILATCFGVPGPVREGRLKLTNLPWVLDCKELSKSLGIQHVFLINDLEANGYGIPELAADKIFTLYAGDESAVGHRGLIAAGTGLGQALLIWDGKHHRPIASEGGHCDFAARSTREIALLEYLRAQLNGRVSWERVVSGLGIKNIYTFLRDVEKINEPQWLRDRMKAEDPNAVIGQCAEDGSSFLCFETMKIFVSAYGAETGNIALKVLATGGMYLGGGIAPKIIKTLQNGFFTQAFLDKGRLSPLLQSIPVRVILDDTCALLGAAAYAEARATELGSQSERAASLQTAL</sequence>
<dbReference type="RefSeq" id="WP_125485974.1">
    <property type="nucleotide sequence ID" value="NZ_RSDW01000001.1"/>
</dbReference>
<dbReference type="Gene3D" id="3.30.420.40">
    <property type="match status" value="1"/>
</dbReference>
<dbReference type="OrthoDB" id="257751at2"/>
<protein>
    <recommendedName>
        <fullName evidence="3">Glucokinase</fullName>
        <ecNumber evidence="3">2.7.1.2</ecNumber>
    </recommendedName>
    <alternativeName>
        <fullName evidence="3">Glucose kinase</fullName>
    </alternativeName>
</protein>
<dbReference type="PANTHER" id="PTHR47363:SF1">
    <property type="entry name" value="GLUCOKINASE"/>
    <property type="match status" value="1"/>
</dbReference>
<gene>
    <name evidence="3" type="primary">glk</name>
    <name evidence="5" type="ORF">EDE15_3025</name>
</gene>
<dbReference type="NCBIfam" id="TIGR00749">
    <property type="entry name" value="glk"/>
    <property type="match status" value="1"/>
</dbReference>
<proteinExistence type="inferred from homology"/>
<evidence type="ECO:0000256" key="1">
    <source>
        <dbReference type="ARBA" id="ARBA00022679"/>
    </source>
</evidence>
<dbReference type="Gene3D" id="3.40.367.20">
    <property type="match status" value="1"/>
</dbReference>